<dbReference type="OrthoDB" id="372136at2759"/>
<proteinExistence type="predicted"/>
<sequence>MERKQIYLLLFYTLYALYDFASFFFLRIRRTNLMELNKSHERNNTIIYLWFKLNHILTWLFFMNLYFCIFPVFAFMGNSYIPSLLRFYNWMLFVSSIISIFIVLEAIFTFKKIDLYLMICYATLTCSNTFLCWHVTQSIFGGVKAPNSVLDTLRPHTVNQNEYSNKYKKKDDGQKKFIGKGRSIKDSNYIEV</sequence>
<dbReference type="InterPro" id="IPR056058">
    <property type="entry name" value="DUF7641"/>
</dbReference>
<evidence type="ECO:0000313" key="3">
    <source>
        <dbReference type="EMBL" id="KNG76236.1"/>
    </source>
</evidence>
<feature type="transmembrane region" description="Helical" evidence="1">
    <location>
        <begin position="47"/>
        <end position="75"/>
    </location>
</feature>
<dbReference type="Proteomes" id="UP000054562">
    <property type="component" value="Unassembled WGS sequence"/>
</dbReference>
<evidence type="ECO:0000259" key="2">
    <source>
        <dbReference type="Pfam" id="PF24648"/>
    </source>
</evidence>
<gene>
    <name evidence="3" type="ORF">PFMG_01939</name>
</gene>
<feature type="transmembrane region" description="Helical" evidence="1">
    <location>
        <begin position="115"/>
        <end position="136"/>
    </location>
</feature>
<feature type="transmembrane region" description="Helical" evidence="1">
    <location>
        <begin position="6"/>
        <end position="26"/>
    </location>
</feature>
<evidence type="ECO:0000313" key="4">
    <source>
        <dbReference type="Proteomes" id="UP000054562"/>
    </source>
</evidence>
<reference evidence="4" key="1">
    <citation type="submission" date="2015-07" db="EMBL/GenBank/DDBJ databases">
        <title>Annotation of Plasmodium falciparum IGH-CR14.</title>
        <authorList>
            <consortium name="The Broad Institute Genome Sequencing Platform"/>
            <person name="Volkman S.K."/>
            <person name="Neafsey D.E."/>
            <person name="Dash A.P."/>
            <person name="Chitnis C.E."/>
            <person name="Hartl D.L."/>
            <person name="Young S.K."/>
            <person name="Zeng Q."/>
            <person name="Koehrsen M."/>
            <person name="Alvarado L."/>
            <person name="Berlin A."/>
            <person name="Borenstein D."/>
            <person name="Chapman S.B."/>
            <person name="Chen Z."/>
            <person name="Engels R."/>
            <person name="Freedman E."/>
            <person name="Gellesch M."/>
            <person name="Goldberg J."/>
            <person name="Griggs A."/>
            <person name="Gujja S."/>
            <person name="Heilman E.R."/>
            <person name="Heiman D.I."/>
            <person name="Howarth C."/>
            <person name="Jen D."/>
            <person name="Larson L."/>
            <person name="Mehta T."/>
            <person name="Neiman D."/>
            <person name="Park D."/>
            <person name="Pearson M."/>
            <person name="Roberts A."/>
            <person name="Saif S."/>
            <person name="Shea T."/>
            <person name="Shenoy N."/>
            <person name="Sisk P."/>
            <person name="Stolte C."/>
            <person name="Sykes S."/>
            <person name="Walk T."/>
            <person name="White J."/>
            <person name="Yandava C."/>
            <person name="Haas B."/>
            <person name="Henn M.R."/>
            <person name="Nusbaum C."/>
            <person name="Birren B."/>
        </authorList>
    </citation>
    <scope>NUCLEOTIDE SEQUENCE [LARGE SCALE GENOMIC DNA]</scope>
    <source>
        <strain evidence="4">IGH-CR14</strain>
    </source>
</reference>
<organism evidence="3 4">
    <name type="scientific">Plasmodium falciparum IGH-CR14</name>
    <dbReference type="NCBI Taxonomy" id="580059"/>
    <lineage>
        <taxon>Eukaryota</taxon>
        <taxon>Sar</taxon>
        <taxon>Alveolata</taxon>
        <taxon>Apicomplexa</taxon>
        <taxon>Aconoidasida</taxon>
        <taxon>Haemosporida</taxon>
        <taxon>Plasmodiidae</taxon>
        <taxon>Plasmodium</taxon>
        <taxon>Plasmodium (Laverania)</taxon>
    </lineage>
</organism>
<keyword evidence="1" id="KW-0812">Transmembrane</keyword>
<dbReference type="EMBL" id="GG665135">
    <property type="protein sequence ID" value="KNG76236.1"/>
    <property type="molecule type" value="Genomic_DNA"/>
</dbReference>
<reference evidence="4" key="2">
    <citation type="submission" date="2015-07" db="EMBL/GenBank/DDBJ databases">
        <title>The genome sequence of Plasmodium falciparum IGH-CR14.</title>
        <authorList>
            <consortium name="The Broad Institute Genome Sequencing Platform"/>
            <person name="Volkman S.K."/>
            <person name="Neafsey D.E."/>
            <person name="Dash A.P."/>
            <person name="Chitnis C.E."/>
            <person name="Hartl D.L."/>
            <person name="Young S.K."/>
            <person name="Kodira C.D."/>
            <person name="Zeng Q."/>
            <person name="Koehrsen M."/>
            <person name="Godfrey P."/>
            <person name="Alvarado L."/>
            <person name="Berlin A."/>
            <person name="Borenstein D."/>
            <person name="Chen Z."/>
            <person name="Engels R."/>
            <person name="Freedman E."/>
            <person name="Gellesch M."/>
            <person name="Goldberg J."/>
            <person name="Griggs A."/>
            <person name="Gujja S."/>
            <person name="Heiman D."/>
            <person name="Hepburn T."/>
            <person name="Howarth C."/>
            <person name="Jen D."/>
            <person name="Larson L."/>
            <person name="Lewis B."/>
            <person name="Mehta T."/>
            <person name="Park D."/>
            <person name="Pearson M."/>
            <person name="Roberts A."/>
            <person name="Saif S."/>
            <person name="Shea T."/>
            <person name="Shenoy N."/>
            <person name="Sisk P."/>
            <person name="Stolte C."/>
            <person name="Sykes S."/>
            <person name="Walk T."/>
            <person name="White J."/>
            <person name="Yandava C."/>
            <person name="Wirth D.F."/>
            <person name="Nusbaum C."/>
            <person name="Birren B."/>
        </authorList>
    </citation>
    <scope>NUCLEOTIDE SEQUENCE [LARGE SCALE GENOMIC DNA]</scope>
    <source>
        <strain evidence="4">IGH-CR14</strain>
    </source>
</reference>
<dbReference type="Pfam" id="PF24648">
    <property type="entry name" value="DUF7641"/>
    <property type="match status" value="1"/>
</dbReference>
<name>A0A0L1I994_PLAFA</name>
<accession>A0A0L1I994</accession>
<keyword evidence="1" id="KW-1133">Transmembrane helix</keyword>
<dbReference type="AlphaFoldDB" id="A0A0L1I994"/>
<keyword evidence="1" id="KW-0472">Membrane</keyword>
<feature type="domain" description="DUF7641" evidence="2">
    <location>
        <begin position="47"/>
        <end position="140"/>
    </location>
</feature>
<evidence type="ECO:0000256" key="1">
    <source>
        <dbReference type="SAM" id="Phobius"/>
    </source>
</evidence>
<feature type="transmembrane region" description="Helical" evidence="1">
    <location>
        <begin position="87"/>
        <end position="108"/>
    </location>
</feature>
<protein>
    <recommendedName>
        <fullName evidence="2">DUF7641 domain-containing protein</fullName>
    </recommendedName>
</protein>